<keyword evidence="4" id="KW-1185">Reference proteome</keyword>
<protein>
    <recommendedName>
        <fullName evidence="5">Pentatricopeptide repeat-containing protein</fullName>
    </recommendedName>
</protein>
<evidence type="ECO:0008006" key="5">
    <source>
        <dbReference type="Google" id="ProtNLM"/>
    </source>
</evidence>
<dbReference type="NCBIfam" id="TIGR00756">
    <property type="entry name" value="PPR"/>
    <property type="match status" value="1"/>
</dbReference>
<comment type="caution">
    <text evidence="3">The sequence shown here is derived from an EMBL/GenBank/DDBJ whole genome shotgun (WGS) entry which is preliminary data.</text>
</comment>
<evidence type="ECO:0000313" key="4">
    <source>
        <dbReference type="Proteomes" id="UP001188597"/>
    </source>
</evidence>
<gene>
    <name evidence="3" type="ORF">RJ639_033700</name>
</gene>
<dbReference type="Pfam" id="PF13812">
    <property type="entry name" value="PPR_3"/>
    <property type="match status" value="3"/>
</dbReference>
<dbReference type="InterPro" id="IPR002885">
    <property type="entry name" value="PPR_rpt"/>
</dbReference>
<keyword evidence="1" id="KW-0677">Repeat</keyword>
<feature type="repeat" description="PPR" evidence="2">
    <location>
        <begin position="445"/>
        <end position="479"/>
    </location>
</feature>
<reference evidence="3" key="1">
    <citation type="submission" date="2022-12" db="EMBL/GenBank/DDBJ databases">
        <title>Draft genome assemblies for two species of Escallonia (Escalloniales).</title>
        <authorList>
            <person name="Chanderbali A."/>
            <person name="Dervinis C."/>
            <person name="Anghel I."/>
            <person name="Soltis D."/>
            <person name="Soltis P."/>
            <person name="Zapata F."/>
        </authorList>
    </citation>
    <scope>NUCLEOTIDE SEQUENCE</scope>
    <source>
        <strain evidence="3">UCBG64.0493</strain>
        <tissue evidence="3">Leaf</tissue>
    </source>
</reference>
<proteinExistence type="predicted"/>
<evidence type="ECO:0000256" key="2">
    <source>
        <dbReference type="PROSITE-ProRule" id="PRU00708"/>
    </source>
</evidence>
<dbReference type="Pfam" id="PF01535">
    <property type="entry name" value="PPR"/>
    <property type="match status" value="1"/>
</dbReference>
<dbReference type="Proteomes" id="UP001188597">
    <property type="component" value="Unassembled WGS sequence"/>
</dbReference>
<dbReference type="Pfam" id="PF13041">
    <property type="entry name" value="PPR_2"/>
    <property type="match status" value="1"/>
</dbReference>
<organism evidence="3 4">
    <name type="scientific">Escallonia herrerae</name>
    <dbReference type="NCBI Taxonomy" id="1293975"/>
    <lineage>
        <taxon>Eukaryota</taxon>
        <taxon>Viridiplantae</taxon>
        <taxon>Streptophyta</taxon>
        <taxon>Embryophyta</taxon>
        <taxon>Tracheophyta</taxon>
        <taxon>Spermatophyta</taxon>
        <taxon>Magnoliopsida</taxon>
        <taxon>eudicotyledons</taxon>
        <taxon>Gunneridae</taxon>
        <taxon>Pentapetalae</taxon>
        <taxon>asterids</taxon>
        <taxon>campanulids</taxon>
        <taxon>Escalloniales</taxon>
        <taxon>Escalloniaceae</taxon>
        <taxon>Escallonia</taxon>
    </lineage>
</organism>
<name>A0AA88X2M7_9ASTE</name>
<feature type="repeat" description="PPR" evidence="2">
    <location>
        <begin position="378"/>
        <end position="412"/>
    </location>
</feature>
<evidence type="ECO:0000313" key="3">
    <source>
        <dbReference type="EMBL" id="KAK3034795.1"/>
    </source>
</evidence>
<dbReference type="InterPro" id="IPR011990">
    <property type="entry name" value="TPR-like_helical_dom_sf"/>
</dbReference>
<sequence length="819" mass="92315">MTGIFKRARACAGQGCVGTGVEPVTGSVQMQIINALRVGERSRASTLLSDLGHRNYSLRVDDFVRILEYCASSPDPLFVMEIWTIMEEKEISMNDKCYLHVIRALCKGGYLDEAFNLLSIVGENADIYPILPMYNNFLGACAQMHSLHHANKCLDLMEQRLVGKNEVTYIELLKLAVLQQNLPAVHELWKEYTRYYNVSIVSLRKFIRSFTRLRDLKSAYESLQLMVTLAFWGGFVIAKTAEGKMYPSKLDIPIPSSSDLSLKKYWKENEIFVSSVFQACNESNTQASDSVDSGTFGIGKIEDRTDGRVLLQKHMAVPVKKLLRWSGRVLLQKHMAVPVKKLLRWSFNDVLYACAQTRNYKLAEQLFAQMQIIGLEPSCVTYDGFIRALVAERGFHDGLQVLEVMQQKNLKPYDSTLATISVACSKDLELDLAETFLDQISTSPSPFPYNALLEACDRLDQPERAVRILAKMKQLKLPPDIRTYELLFSLFGNVNAPYEEGNMLSQLDAAKRINAIEVDMLSNGIQHSNVSINNLLKALGTEGMIRELIQYLRVAENQFSSSSIVLGTPIYNTVLHSLVEAKECHMAVEIFKTMLYGRRPDAVTYNIMIDCCSIIKCFKYACALVSVMIRDGFCPQVLTYTALIKILLVCQDLDEALNLLDQGCSDAIQPDVLLFNTILQAAYDKGRIDLVELIVVRMHQENVQPDSSTCGYVFSAYADSGFFSTAIEALQVLSMRIIFEDDSSLEEKRPIFEDLILAEDLDAESRIIELFKNSQEEIALALLNLRWCATVGFPISRLPNQSQWAKRLLRSYGFKKGAT</sequence>
<dbReference type="PANTHER" id="PTHR47859:SF1">
    <property type="entry name" value="PENTATRICOPEPTIDE REPEAT-CONTAINING PROTEIN"/>
    <property type="match status" value="1"/>
</dbReference>
<dbReference type="PANTHER" id="PTHR47859">
    <property type="entry name" value="PENTATRICOPEPTIDE REPEAT-CONTAINING PROTEIN"/>
    <property type="match status" value="1"/>
</dbReference>
<accession>A0AA88X2M7</accession>
<dbReference type="EMBL" id="JAVXUP010000191">
    <property type="protein sequence ID" value="KAK3034795.1"/>
    <property type="molecule type" value="Genomic_DNA"/>
</dbReference>
<dbReference type="AlphaFoldDB" id="A0AA88X2M7"/>
<feature type="repeat" description="PPR" evidence="2">
    <location>
        <begin position="601"/>
        <end position="635"/>
    </location>
</feature>
<dbReference type="PROSITE" id="PS51375">
    <property type="entry name" value="PPR"/>
    <property type="match status" value="4"/>
</dbReference>
<evidence type="ECO:0000256" key="1">
    <source>
        <dbReference type="ARBA" id="ARBA00022737"/>
    </source>
</evidence>
<dbReference type="Gene3D" id="1.25.40.10">
    <property type="entry name" value="Tetratricopeptide repeat domain"/>
    <property type="match status" value="4"/>
</dbReference>
<feature type="repeat" description="PPR" evidence="2">
    <location>
        <begin position="343"/>
        <end position="377"/>
    </location>
</feature>